<dbReference type="Pfam" id="PF02597">
    <property type="entry name" value="ThiS"/>
    <property type="match status" value="1"/>
</dbReference>
<proteinExistence type="predicted"/>
<gene>
    <name evidence="1" type="ORF">GS429_11200</name>
</gene>
<reference evidence="1 2" key="1">
    <citation type="submission" date="2020-01" db="EMBL/GenBank/DDBJ databases">
        <title>Natronorubrum sp. JWXQ-INN 674 isolated from Inner Mongolia Autonomous Region of China.</title>
        <authorList>
            <person name="Xue Q."/>
        </authorList>
    </citation>
    <scope>NUCLEOTIDE SEQUENCE [LARGE SCALE GENOMIC DNA]</scope>
    <source>
        <strain evidence="1 2">JWXQ-INN-674</strain>
    </source>
</reference>
<sequence>MLRSRVERRSIQLTLADSDPTVADALARLEREHPELAGELLEDGRIVTTVTVLRNGRLVDRDAPETVPLEAGDELSLTPPITGG</sequence>
<evidence type="ECO:0000313" key="2">
    <source>
        <dbReference type="Proteomes" id="UP000434101"/>
    </source>
</evidence>
<keyword evidence="2" id="KW-1185">Reference proteome</keyword>
<dbReference type="EMBL" id="WUYX01000033">
    <property type="protein sequence ID" value="MXV62620.1"/>
    <property type="molecule type" value="Genomic_DNA"/>
</dbReference>
<dbReference type="InterPro" id="IPR003749">
    <property type="entry name" value="ThiS/MoaD-like"/>
</dbReference>
<dbReference type="CDD" id="cd17040">
    <property type="entry name" value="Ubl_MoaD_like"/>
    <property type="match status" value="1"/>
</dbReference>
<comment type="caution">
    <text evidence="1">The sequence shown here is derived from an EMBL/GenBank/DDBJ whole genome shotgun (WGS) entry which is preliminary data.</text>
</comment>
<dbReference type="InterPro" id="IPR016155">
    <property type="entry name" value="Mopterin_synth/thiamin_S_b"/>
</dbReference>
<evidence type="ECO:0000313" key="1">
    <source>
        <dbReference type="EMBL" id="MXV62620.1"/>
    </source>
</evidence>
<dbReference type="InterPro" id="IPR012675">
    <property type="entry name" value="Beta-grasp_dom_sf"/>
</dbReference>
<dbReference type="AlphaFoldDB" id="A0A6B0VM11"/>
<dbReference type="Proteomes" id="UP000434101">
    <property type="component" value="Unassembled WGS sequence"/>
</dbReference>
<name>A0A6B0VM11_9EURY</name>
<dbReference type="SUPFAM" id="SSF54285">
    <property type="entry name" value="MoaD/ThiS"/>
    <property type="match status" value="1"/>
</dbReference>
<protein>
    <submittedName>
        <fullName evidence="1">Molybdopterin synthase sulfur carrier subunit</fullName>
    </submittedName>
</protein>
<organism evidence="1 2">
    <name type="scientific">Natronorubrum halalkaliphilum</name>
    <dbReference type="NCBI Taxonomy" id="2691917"/>
    <lineage>
        <taxon>Archaea</taxon>
        <taxon>Methanobacteriati</taxon>
        <taxon>Methanobacteriota</taxon>
        <taxon>Stenosarchaea group</taxon>
        <taxon>Halobacteria</taxon>
        <taxon>Halobacteriales</taxon>
        <taxon>Natrialbaceae</taxon>
        <taxon>Natronorubrum</taxon>
    </lineage>
</organism>
<dbReference type="Gene3D" id="3.10.20.30">
    <property type="match status" value="1"/>
</dbReference>
<accession>A0A6B0VM11</accession>